<comment type="caution">
    <text evidence="2">The sequence shown here is derived from an EMBL/GenBank/DDBJ whole genome shotgun (WGS) entry which is preliminary data.</text>
</comment>
<sequence length="38" mass="4461">MEIFGLPAVTAFWLFVPMSLTILLSAISYIRFRRRESQ</sequence>
<reference evidence="2 3" key="1">
    <citation type="submission" date="2021-01" db="EMBL/GenBank/DDBJ databases">
        <title>Genomic Encyclopedia of Type Strains, Phase IV (KMG-IV): sequencing the most valuable type-strain genomes for metagenomic binning, comparative biology and taxonomic classification.</title>
        <authorList>
            <person name="Goeker M."/>
        </authorList>
    </citation>
    <scope>NUCLEOTIDE SEQUENCE [LARGE SCALE GENOMIC DNA]</scope>
    <source>
        <strain evidence="2 3">DSM 25540</strain>
    </source>
</reference>
<organism evidence="2 3">
    <name type="scientific">Geomicrobium sediminis</name>
    <dbReference type="NCBI Taxonomy" id="1347788"/>
    <lineage>
        <taxon>Bacteria</taxon>
        <taxon>Bacillati</taxon>
        <taxon>Bacillota</taxon>
        <taxon>Bacilli</taxon>
        <taxon>Bacillales</taxon>
        <taxon>Geomicrobium</taxon>
    </lineage>
</organism>
<keyword evidence="1" id="KW-1133">Transmembrane helix</keyword>
<dbReference type="Proteomes" id="UP000741863">
    <property type="component" value="Unassembled WGS sequence"/>
</dbReference>
<feature type="transmembrane region" description="Helical" evidence="1">
    <location>
        <begin position="12"/>
        <end position="32"/>
    </location>
</feature>
<evidence type="ECO:0000256" key="1">
    <source>
        <dbReference type="SAM" id="Phobius"/>
    </source>
</evidence>
<evidence type="ECO:0000313" key="2">
    <source>
        <dbReference type="EMBL" id="MBM7631238.1"/>
    </source>
</evidence>
<name>A0ABS2P761_9BACL</name>
<evidence type="ECO:0000313" key="3">
    <source>
        <dbReference type="Proteomes" id="UP000741863"/>
    </source>
</evidence>
<proteinExistence type="predicted"/>
<protein>
    <submittedName>
        <fullName evidence="2">Uncharacterized protein</fullName>
    </submittedName>
</protein>
<dbReference type="EMBL" id="JAFBEC010000001">
    <property type="protein sequence ID" value="MBM7631238.1"/>
    <property type="molecule type" value="Genomic_DNA"/>
</dbReference>
<keyword evidence="1" id="KW-0472">Membrane</keyword>
<keyword evidence="1" id="KW-0812">Transmembrane</keyword>
<gene>
    <name evidence="2" type="ORF">JOD17_000329</name>
</gene>
<keyword evidence="3" id="KW-1185">Reference proteome</keyword>
<accession>A0ABS2P761</accession>